<evidence type="ECO:0000313" key="2">
    <source>
        <dbReference type="EMBL" id="PVD31672.1"/>
    </source>
</evidence>
<dbReference type="Proteomes" id="UP000245119">
    <property type="component" value="Linkage Group LG4"/>
</dbReference>
<dbReference type="EMBL" id="PZQS01000004">
    <property type="protein sequence ID" value="PVD31672.1"/>
    <property type="molecule type" value="Genomic_DNA"/>
</dbReference>
<gene>
    <name evidence="2" type="ORF">C0Q70_07090</name>
</gene>
<evidence type="ECO:0000256" key="1">
    <source>
        <dbReference type="SAM" id="MobiDB-lite"/>
    </source>
</evidence>
<organism evidence="2 3">
    <name type="scientific">Pomacea canaliculata</name>
    <name type="common">Golden apple snail</name>
    <dbReference type="NCBI Taxonomy" id="400727"/>
    <lineage>
        <taxon>Eukaryota</taxon>
        <taxon>Metazoa</taxon>
        <taxon>Spiralia</taxon>
        <taxon>Lophotrochozoa</taxon>
        <taxon>Mollusca</taxon>
        <taxon>Gastropoda</taxon>
        <taxon>Caenogastropoda</taxon>
        <taxon>Architaenioglossa</taxon>
        <taxon>Ampullarioidea</taxon>
        <taxon>Ampullariidae</taxon>
        <taxon>Pomacea</taxon>
    </lineage>
</organism>
<protein>
    <submittedName>
        <fullName evidence="2">Uncharacterized protein</fullName>
    </submittedName>
</protein>
<accession>A0A2T7PE27</accession>
<reference evidence="2 3" key="1">
    <citation type="submission" date="2018-04" db="EMBL/GenBank/DDBJ databases">
        <title>The genome of golden apple snail Pomacea canaliculata provides insight into stress tolerance and invasive adaptation.</title>
        <authorList>
            <person name="Liu C."/>
            <person name="Liu B."/>
            <person name="Ren Y."/>
            <person name="Zhang Y."/>
            <person name="Wang H."/>
            <person name="Li S."/>
            <person name="Jiang F."/>
            <person name="Yin L."/>
            <person name="Zhang G."/>
            <person name="Qian W."/>
            <person name="Fan W."/>
        </authorList>
    </citation>
    <scope>NUCLEOTIDE SEQUENCE [LARGE SCALE GENOMIC DNA]</scope>
    <source>
        <strain evidence="2">SZHN2017</strain>
        <tissue evidence="2">Muscle</tissue>
    </source>
</reference>
<feature type="region of interest" description="Disordered" evidence="1">
    <location>
        <begin position="164"/>
        <end position="192"/>
    </location>
</feature>
<sequence>MCPPPHPNLFPSTDPPPTSPRSSRQYCAGTALNQQPITPTTSTTTITITTTTTTTTTTIPLTPYICLLQTHKQRAVCFSQLRQQQAANDSYDGADYHGNRGLSNQAVKRQQAASATIKMYKALPNLPQFLVQSSARPAEEIIRAAFVLTLCVYFRCCTWGVTPGRKRSKRGSELRPRASATSTSAARSDAAQRAIGVTTDPLPVLFLSHSTPRLP</sequence>
<keyword evidence="3" id="KW-1185">Reference proteome</keyword>
<dbReference type="AlphaFoldDB" id="A0A2T7PE27"/>
<proteinExistence type="predicted"/>
<feature type="region of interest" description="Disordered" evidence="1">
    <location>
        <begin position="1"/>
        <end position="24"/>
    </location>
</feature>
<evidence type="ECO:0000313" key="3">
    <source>
        <dbReference type="Proteomes" id="UP000245119"/>
    </source>
</evidence>
<comment type="caution">
    <text evidence="2">The sequence shown here is derived from an EMBL/GenBank/DDBJ whole genome shotgun (WGS) entry which is preliminary data.</text>
</comment>
<feature type="compositionally biased region" description="Low complexity" evidence="1">
    <location>
        <begin position="177"/>
        <end position="192"/>
    </location>
</feature>
<name>A0A2T7PE27_POMCA</name>
<feature type="compositionally biased region" description="Pro residues" evidence="1">
    <location>
        <begin position="1"/>
        <end position="19"/>
    </location>
</feature>